<dbReference type="EMBL" id="LK028583">
    <property type="protein sequence ID" value="CDS21373.1"/>
    <property type="molecule type" value="Genomic_DNA"/>
</dbReference>
<protein>
    <submittedName>
        <fullName evidence="4">SET domain-containing protein</fullName>
    </submittedName>
</protein>
<feature type="region of interest" description="Disordered" evidence="1">
    <location>
        <begin position="43"/>
        <end position="140"/>
    </location>
</feature>
<sequence length="1014" mass="115546">MLSAIYRITRDLEAESVSISGRNNCHASEADSDTDSTVFLRISELKSETNETLPRPHVSPPIPPHKLEKKHDSQLLSSDSKLTKGGTAHEDEEQKERENKQGELDKAGNSTIGWPRHKVEGENGKKKKEENRREKVEAKAWKKNEEEGGVRLDKNAKQYAISAQTTKPNTQNAEESVSREVQRYDERIQVARLGTEGYCIRGNESGRTSNGIAPQLIERFGQKESTERLQDPLEVPREILQTSRRSGECALSAEAFPHLVRRWAHHTSLELTSKVVDFVVDDCSGPCFRNGCPQESQNTLDFVEDEVFIQLSKIDYEPSETLSEKQSSQKEFLNIPELERCVAERSLSELSTQVHTRRSKKANTRRLQKRLKHTHVPQNTPECVQEQKNKRKMRHKFKRHLKTLEEVDSCLRAGEGTDEETVVDGMACRRRGKRSRSRRRRKECRSKERQQRCKDVKSRRIVSEFGDESEVVSDAHGKDVIVWKCKKSPESVKKHKRLAPAESKNPPMGIKKFVQQAAKPIKCENVIADEFKKVFPLPRHRHQKAKRSPPVHTKQCLNRNNNAVNGKGDVKAGLNRKAVTIRHTSPPVSARESGCRAPCSYEGTPPPRRSILASDSVGDALHFFSYPTPGTKFSEATGSLNSSYSCFEPPMPSPCVIRCHQTPKPVRSVPGECNPLKVKNNRPKSHKLKPGRLLRRISSFKAQLEGYNKKGQPYGVENLLSLLTKKYALDLREYVQYLQVLRDKNNANRSWHLSIGQNKWGQWTQKEASEFEEFVCFISIDTSDIDDVVLPFRVSITRHKLLAQAFNLYRQSLQKFEDTKRARTVGTLGTHKDDWMDAPFAPFLWLKMCQLPTDHPVRRLLRRSSGPQDRRILAIENEIEGRILLAEDKVIFVRGLPCFQVHILAPTTMAIRFALMQIEQRLPSLHAKLVITERLPMVHAKWGDRSVQAPTMGNFTTRFNCSPRLAPRITVVHAPLSATPEDRRDFASYCGNESDPELEQAQMGQKFADKLCTY</sequence>
<feature type="compositionally biased region" description="Basic and acidic residues" evidence="1">
    <location>
        <begin position="117"/>
        <end position="140"/>
    </location>
</feature>
<reference evidence="2" key="2">
    <citation type="submission" date="2014-06" db="EMBL/GenBank/DDBJ databases">
        <authorList>
            <person name="Aslett M."/>
        </authorList>
    </citation>
    <scope>NUCLEOTIDE SEQUENCE</scope>
</reference>
<organism evidence="2">
    <name type="scientific">Echinococcus granulosus</name>
    <name type="common">Hydatid tapeworm</name>
    <dbReference type="NCBI Taxonomy" id="6210"/>
    <lineage>
        <taxon>Eukaryota</taxon>
        <taxon>Metazoa</taxon>
        <taxon>Spiralia</taxon>
        <taxon>Lophotrochozoa</taxon>
        <taxon>Platyhelminthes</taxon>
        <taxon>Cestoda</taxon>
        <taxon>Eucestoda</taxon>
        <taxon>Cyclophyllidea</taxon>
        <taxon>Taeniidae</taxon>
        <taxon>Echinococcus</taxon>
        <taxon>Echinococcus granulosus group</taxon>
    </lineage>
</organism>
<dbReference type="WBParaSite" id="EgrG_000178000">
    <property type="protein sequence ID" value="EgrG_000178000"/>
    <property type="gene ID" value="EgrG_000178000"/>
</dbReference>
<dbReference type="AlphaFoldDB" id="A0A068WUL4"/>
<evidence type="ECO:0000313" key="2">
    <source>
        <dbReference type="EMBL" id="CDS21373.1"/>
    </source>
</evidence>
<name>A0A068WUL4_ECHGR</name>
<proteinExistence type="predicted"/>
<evidence type="ECO:0000313" key="3">
    <source>
        <dbReference type="Proteomes" id="UP000492820"/>
    </source>
</evidence>
<evidence type="ECO:0000313" key="4">
    <source>
        <dbReference type="WBParaSite" id="EgrG_000178000"/>
    </source>
</evidence>
<gene>
    <name evidence="2" type="ORF">EgrG_000178000</name>
</gene>
<accession>A0A068WUL4</accession>
<reference evidence="2 3" key="1">
    <citation type="journal article" date="2013" name="Nature">
        <title>The genomes of four tapeworm species reveal adaptations to parasitism.</title>
        <authorList>
            <person name="Tsai I.J."/>
            <person name="Zarowiecki M."/>
            <person name="Holroyd N."/>
            <person name="Garciarrubio A."/>
            <person name="Sanchez-Flores A."/>
            <person name="Brooks K.L."/>
            <person name="Tracey A."/>
            <person name="Bobes R.J."/>
            <person name="Fragoso G."/>
            <person name="Sciutto E."/>
            <person name="Aslett M."/>
            <person name="Beasley H."/>
            <person name="Bennett H.M."/>
            <person name="Cai J."/>
            <person name="Camicia F."/>
            <person name="Clark R."/>
            <person name="Cucher M."/>
            <person name="De Silva N."/>
            <person name="Day T.A."/>
            <person name="Deplazes P."/>
            <person name="Estrada K."/>
            <person name="Fernandez C."/>
            <person name="Holland P.W."/>
            <person name="Hou J."/>
            <person name="Hu S."/>
            <person name="Huckvale T."/>
            <person name="Hung S.S."/>
            <person name="Kamenetzky L."/>
            <person name="Keane J.A."/>
            <person name="Kiss F."/>
            <person name="Koziol U."/>
            <person name="Lambert O."/>
            <person name="Liu K."/>
            <person name="Luo X."/>
            <person name="Luo Y."/>
            <person name="Macchiaroli N."/>
            <person name="Nichol S."/>
            <person name="Paps J."/>
            <person name="Parkinson J."/>
            <person name="Pouchkina-Stantcheva N."/>
            <person name="Riddiford N."/>
            <person name="Rosenzvit M."/>
            <person name="Salinas G."/>
            <person name="Wasmuth J.D."/>
            <person name="Zamanian M."/>
            <person name="Zheng Y."/>
            <person name="Cai X."/>
            <person name="Soberon X."/>
            <person name="Olson P.D."/>
            <person name="Laclette J.P."/>
            <person name="Brehm K."/>
            <person name="Berriman M."/>
            <person name="Garciarrubio A."/>
            <person name="Bobes R.J."/>
            <person name="Fragoso G."/>
            <person name="Sanchez-Flores A."/>
            <person name="Estrada K."/>
            <person name="Cevallos M.A."/>
            <person name="Morett E."/>
            <person name="Gonzalez V."/>
            <person name="Portillo T."/>
            <person name="Ochoa-Leyva A."/>
            <person name="Jose M.V."/>
            <person name="Sciutto E."/>
            <person name="Landa A."/>
            <person name="Jimenez L."/>
            <person name="Valdes V."/>
            <person name="Carrero J.C."/>
            <person name="Larralde C."/>
            <person name="Morales-Montor J."/>
            <person name="Limon-Lason J."/>
            <person name="Soberon X."/>
            <person name="Laclette J.P."/>
        </authorList>
    </citation>
    <scope>NUCLEOTIDE SEQUENCE [LARGE SCALE GENOMIC DNA]</scope>
</reference>
<dbReference type="OrthoDB" id="6266281at2759"/>
<feature type="region of interest" description="Disordered" evidence="1">
    <location>
        <begin position="355"/>
        <end position="392"/>
    </location>
</feature>
<dbReference type="Proteomes" id="UP000492820">
    <property type="component" value="Unassembled WGS sequence"/>
</dbReference>
<reference evidence="4" key="3">
    <citation type="submission" date="2020-10" db="UniProtKB">
        <authorList>
            <consortium name="WormBaseParasite"/>
        </authorList>
    </citation>
    <scope>IDENTIFICATION</scope>
</reference>
<feature type="compositionally biased region" description="Basic and acidic residues" evidence="1">
    <location>
        <begin position="87"/>
        <end position="106"/>
    </location>
</feature>
<evidence type="ECO:0000256" key="1">
    <source>
        <dbReference type="SAM" id="MobiDB-lite"/>
    </source>
</evidence>
<feature type="region of interest" description="Disordered" evidence="1">
    <location>
        <begin position="583"/>
        <end position="602"/>
    </location>
</feature>
<feature type="compositionally biased region" description="Basic residues" evidence="1">
    <location>
        <begin position="355"/>
        <end position="375"/>
    </location>
</feature>